<feature type="domain" description="Transglycosylase SLT" evidence="3">
    <location>
        <begin position="575"/>
        <end position="686"/>
    </location>
</feature>
<dbReference type="GO" id="GO:0016020">
    <property type="term" value="C:membrane"/>
    <property type="evidence" value="ECO:0007669"/>
    <property type="project" value="InterPro"/>
</dbReference>
<dbReference type="Gene3D" id="1.10.530.10">
    <property type="match status" value="1"/>
</dbReference>
<accession>A0AAU8JGB8</accession>
<dbReference type="Pfam" id="PF13174">
    <property type="entry name" value="TPR_6"/>
    <property type="match status" value="2"/>
</dbReference>
<evidence type="ECO:0000313" key="4">
    <source>
        <dbReference type="EMBL" id="XCM37318.1"/>
    </source>
</evidence>
<evidence type="ECO:0000259" key="3">
    <source>
        <dbReference type="Pfam" id="PF01464"/>
    </source>
</evidence>
<dbReference type="InterPro" id="IPR000189">
    <property type="entry name" value="Transglyc_AS"/>
</dbReference>
<dbReference type="InterPro" id="IPR008258">
    <property type="entry name" value="Transglycosylase_SLT_dom_1"/>
</dbReference>
<dbReference type="GO" id="GO:0042597">
    <property type="term" value="C:periplasmic space"/>
    <property type="evidence" value="ECO:0007669"/>
    <property type="project" value="InterPro"/>
</dbReference>
<dbReference type="GO" id="GO:0004553">
    <property type="term" value="F:hydrolase activity, hydrolyzing O-glycosyl compounds"/>
    <property type="evidence" value="ECO:0007669"/>
    <property type="project" value="InterPro"/>
</dbReference>
<dbReference type="CDD" id="cd13401">
    <property type="entry name" value="Slt70-like"/>
    <property type="match status" value="1"/>
</dbReference>
<dbReference type="SUPFAM" id="SSF53955">
    <property type="entry name" value="Lysozyme-like"/>
    <property type="match status" value="1"/>
</dbReference>
<dbReference type="Pfam" id="PF01464">
    <property type="entry name" value="SLT"/>
    <property type="match status" value="1"/>
</dbReference>
<protein>
    <submittedName>
        <fullName evidence="4">Transglycosylase SLT domain-containing protein</fullName>
    </submittedName>
</protein>
<dbReference type="PANTHER" id="PTHR37423:SF5">
    <property type="entry name" value="SOLUBLE LYTIC MUREIN TRANSGLYCOSYLASE"/>
    <property type="match status" value="1"/>
</dbReference>
<dbReference type="SUPFAM" id="SSF48435">
    <property type="entry name" value="Bacterial muramidases"/>
    <property type="match status" value="1"/>
</dbReference>
<dbReference type="InterPro" id="IPR011990">
    <property type="entry name" value="TPR-like_helical_dom_sf"/>
</dbReference>
<sequence length="725" mass="82358">MATEKNNHPIVNNKKNKISVLIGLGVGALLLGAAMPTVKWTGFGQHKVESLKIHDADSAVLKLALWSPQDRSPELASIAANGHSLDRSRARYLLAVDQIQLGQGEAALKYLDELEKSYQILAPYILKQRAIAYEMIGNSQSAQKTWQTLVKDYPNSPVVAEALYKLGQTNPEYWQQAIAEFPSHPRTVEMAVQLLKQPSLSPELDKSLRLLIAQYGLHLPDIVNYLDQLTSKYASRLTPEEWEVIGFAYWEKQEYGKGGAAYRQATRTPQNAYRAARGLWLGNKEKEAIAEYKKLNAEFPDSEDNALGLLRLARLLEPKEAIPYLDQVIAKFPQRAAEALLDRANRLEQLGSSQSAEQARESVLTQYSNSNQAAELRWQKAQNLAKAGDYAGAWKWGVALGKENPNSELAPKASFWVGKWAQRLGKAQEAKTAFEYVLAKYPDSYYAWRSAVNLGWDVGDFTNVRSHNPEVVKPHQRSILPAGSKVLHELYQLGLDQDAWTLWQKEFKNRINPTVPEQFTDGVIRIGIGDNLDGMFMLSSLSQRTKPEEIAQYQELRKTTLYGEALYPFPYQDIILNWSNQRQLNPLLVTALIRQESRFMPKIKSWVGATGLMQVMPETGEWIASKINVKEYNLEKPEDNIKFGTWYLDYTHREYQNNSMLAVASYNAGPGSVADWLKRFGWNDPDEFHEKIPFPETKGYVEHVFGNYWNYLRLYNPEVAKRLNP</sequence>
<name>A0AAU8JGB8_9CYAN</name>
<keyword evidence="2" id="KW-0732">Signal</keyword>
<dbReference type="InterPro" id="IPR023346">
    <property type="entry name" value="Lysozyme-like_dom_sf"/>
</dbReference>
<comment type="similarity">
    <text evidence="1">Belongs to the transglycosylase Slt family.</text>
</comment>
<evidence type="ECO:0000256" key="2">
    <source>
        <dbReference type="ARBA" id="ARBA00022729"/>
    </source>
</evidence>
<gene>
    <name evidence="4" type="ORF">ABWT76_000068</name>
</gene>
<evidence type="ECO:0000256" key="1">
    <source>
        <dbReference type="ARBA" id="ARBA00007734"/>
    </source>
</evidence>
<dbReference type="AlphaFoldDB" id="A0AAU8JGB8"/>
<dbReference type="PANTHER" id="PTHR37423">
    <property type="entry name" value="SOLUBLE LYTIC MUREIN TRANSGLYCOSYLASE-RELATED"/>
    <property type="match status" value="1"/>
</dbReference>
<organism evidence="4">
    <name type="scientific">Planktothricoides raciborskii GIHE-MW2</name>
    <dbReference type="NCBI Taxonomy" id="2792601"/>
    <lineage>
        <taxon>Bacteria</taxon>
        <taxon>Bacillati</taxon>
        <taxon>Cyanobacteriota</taxon>
        <taxon>Cyanophyceae</taxon>
        <taxon>Oscillatoriophycideae</taxon>
        <taxon>Oscillatoriales</taxon>
        <taxon>Oscillatoriaceae</taxon>
        <taxon>Planktothricoides</taxon>
    </lineage>
</organism>
<dbReference type="InterPro" id="IPR019734">
    <property type="entry name" value="TPR_rpt"/>
</dbReference>
<dbReference type="GO" id="GO:0008933">
    <property type="term" value="F:peptidoglycan lytic transglycosylase activity"/>
    <property type="evidence" value="ECO:0007669"/>
    <property type="project" value="InterPro"/>
</dbReference>
<proteinExistence type="inferred from homology"/>
<dbReference type="GO" id="GO:0000270">
    <property type="term" value="P:peptidoglycan metabolic process"/>
    <property type="evidence" value="ECO:0007669"/>
    <property type="project" value="InterPro"/>
</dbReference>
<dbReference type="PROSITE" id="PS00922">
    <property type="entry name" value="TRANSGLYCOSYLASE"/>
    <property type="match status" value="1"/>
</dbReference>
<dbReference type="EMBL" id="CP159837">
    <property type="protein sequence ID" value="XCM37318.1"/>
    <property type="molecule type" value="Genomic_DNA"/>
</dbReference>
<dbReference type="InterPro" id="IPR008939">
    <property type="entry name" value="Lytic_TGlycosylase_superhlx_U"/>
</dbReference>
<reference evidence="4" key="1">
    <citation type="submission" date="2024-07" db="EMBL/GenBank/DDBJ databases">
        <authorList>
            <person name="Kim Y.J."/>
            <person name="Jeong J.Y."/>
        </authorList>
    </citation>
    <scope>NUCLEOTIDE SEQUENCE</scope>
    <source>
        <strain evidence="4">GIHE-MW2</strain>
    </source>
</reference>
<dbReference type="Gene3D" id="1.25.40.10">
    <property type="entry name" value="Tetratricopeptide repeat domain"/>
    <property type="match status" value="3"/>
</dbReference>